<dbReference type="EMBL" id="WIXJ01000005">
    <property type="protein sequence ID" value="MQY51841.1"/>
    <property type="molecule type" value="Genomic_DNA"/>
</dbReference>
<comment type="caution">
    <text evidence="2">The sequence shown here is derived from an EMBL/GenBank/DDBJ whole genome shotgun (WGS) entry which is preliminary data.</text>
</comment>
<dbReference type="OrthoDB" id="9991040at2"/>
<name>A0A6L5JXT0_RHOTE</name>
<dbReference type="Pfam" id="PF07332">
    <property type="entry name" value="Phage_holin_3_6"/>
    <property type="match status" value="1"/>
</dbReference>
<protein>
    <recommendedName>
        <fullName evidence="4">Phage holin family protein</fullName>
    </recommendedName>
</protein>
<dbReference type="Proteomes" id="UP000480275">
    <property type="component" value="Unassembled WGS sequence"/>
</dbReference>
<dbReference type="InterPro" id="IPR009937">
    <property type="entry name" value="Phage_holin_3_6"/>
</dbReference>
<organism evidence="2 3">
    <name type="scientific">Rhodocyclus tenuis</name>
    <name type="common">Rhodospirillum tenue</name>
    <dbReference type="NCBI Taxonomy" id="1066"/>
    <lineage>
        <taxon>Bacteria</taxon>
        <taxon>Pseudomonadati</taxon>
        <taxon>Pseudomonadota</taxon>
        <taxon>Betaproteobacteria</taxon>
        <taxon>Rhodocyclales</taxon>
        <taxon>Rhodocyclaceae</taxon>
        <taxon>Rhodocyclus</taxon>
    </lineage>
</organism>
<dbReference type="AlphaFoldDB" id="A0A6L5JXT0"/>
<keyword evidence="1" id="KW-0812">Transmembrane</keyword>
<evidence type="ECO:0000256" key="1">
    <source>
        <dbReference type="SAM" id="Phobius"/>
    </source>
</evidence>
<evidence type="ECO:0000313" key="3">
    <source>
        <dbReference type="Proteomes" id="UP000480275"/>
    </source>
</evidence>
<keyword evidence="1" id="KW-1133">Transmembrane helix</keyword>
<feature type="transmembrane region" description="Helical" evidence="1">
    <location>
        <begin position="107"/>
        <end position="128"/>
    </location>
</feature>
<sequence>MEGCGHRRRRWPAPRHHHWSPLNLFGKGVSDAPASAGSGLLGSAHRLASTALASVRTRLELLGNELEEEKLRLIRVALLGQALMLCAGIAVVLGFAALATLYWEQRLLVLTAGALLFLVLAGLFYAAVQRALLRPQPMFASSLNELEEDIRQLKAAMRDAPPAE</sequence>
<feature type="transmembrane region" description="Helical" evidence="1">
    <location>
        <begin position="76"/>
        <end position="101"/>
    </location>
</feature>
<gene>
    <name evidence="2" type="ORF">GHK24_08640</name>
</gene>
<evidence type="ECO:0008006" key="4">
    <source>
        <dbReference type="Google" id="ProtNLM"/>
    </source>
</evidence>
<accession>A0A6L5JXT0</accession>
<reference evidence="2 3" key="1">
    <citation type="submission" date="2019-10" db="EMBL/GenBank/DDBJ databases">
        <title>Whole-genome sequence of the purple nonsulfur photosynthetic bacterium Rhodocyclus tenuis.</title>
        <authorList>
            <person name="Kyndt J.A."/>
            <person name="Meyer T.E."/>
        </authorList>
    </citation>
    <scope>NUCLEOTIDE SEQUENCE [LARGE SCALE GENOMIC DNA]</scope>
    <source>
        <strain evidence="2 3">DSM 110</strain>
    </source>
</reference>
<evidence type="ECO:0000313" key="2">
    <source>
        <dbReference type="EMBL" id="MQY51841.1"/>
    </source>
</evidence>
<proteinExistence type="predicted"/>
<keyword evidence="1" id="KW-0472">Membrane</keyword>